<keyword evidence="3 4" id="KW-0408">Iron</keyword>
<feature type="domain" description="Hemerythrin-like" evidence="5">
    <location>
        <begin position="18"/>
        <end position="107"/>
    </location>
</feature>
<dbReference type="NCBIfam" id="TIGR00058">
    <property type="entry name" value="Hemerythrin"/>
    <property type="match status" value="1"/>
</dbReference>
<dbReference type="Gene3D" id="1.20.120.50">
    <property type="entry name" value="Hemerythrin-like"/>
    <property type="match status" value="1"/>
</dbReference>
<keyword evidence="2 4" id="KW-0479">Metal-binding</keyword>
<evidence type="ECO:0000313" key="6">
    <source>
        <dbReference type="EMBL" id="AQV13599.1"/>
    </source>
</evidence>
<feature type="binding site" evidence="4">
    <location>
        <position position="107"/>
    </location>
    <ligand>
        <name>Fe cation</name>
        <dbReference type="ChEBI" id="CHEBI:24875"/>
        <label>2</label>
    </ligand>
</feature>
<reference evidence="6" key="1">
    <citation type="submission" date="2016-10" db="EMBL/GenBank/DDBJ databases">
        <title>Discovery and evolution of novel hemerythrin genes in annelid worms.</title>
        <authorList>
            <person name="Costa-Paiva E.M."/>
            <person name="Whelan N.V."/>
            <person name="Waits D.S."/>
            <person name="Santos S."/>
            <person name="Schrago C.G."/>
            <person name="Halanych K.M."/>
        </authorList>
    </citation>
    <scope>NUCLEOTIDE SEQUENCE</scope>
</reference>
<evidence type="ECO:0000256" key="4">
    <source>
        <dbReference type="PIRSR" id="PIRSR002033-1"/>
    </source>
</evidence>
<evidence type="ECO:0000259" key="5">
    <source>
        <dbReference type="Pfam" id="PF01814"/>
    </source>
</evidence>
<dbReference type="PROSITE" id="PS00550">
    <property type="entry name" value="HEMERYTHRINS"/>
    <property type="match status" value="1"/>
</dbReference>
<dbReference type="PRINTS" id="PR00186">
    <property type="entry name" value="HEMERYTHRIN"/>
</dbReference>
<feature type="binding site" evidence="4">
    <location>
        <position position="55"/>
    </location>
    <ligand>
        <name>Fe cation</name>
        <dbReference type="ChEBI" id="CHEBI:24875"/>
        <label>1</label>
    </ligand>
</feature>
<dbReference type="InterPro" id="IPR016131">
    <property type="entry name" value="Haemerythrin_Fe_BS"/>
</dbReference>
<feature type="binding site" evidence="4">
    <location>
        <position position="107"/>
    </location>
    <ligand>
        <name>Fe cation</name>
        <dbReference type="ChEBI" id="CHEBI:24875"/>
        <label>1</label>
    </ligand>
</feature>
<comment type="similarity">
    <text evidence="1">Belongs to the hemerythrin family.</text>
</comment>
<accession>A0A1S6QCF3</accession>
<evidence type="ECO:0000256" key="1">
    <source>
        <dbReference type="ARBA" id="ARBA00010587"/>
    </source>
</evidence>
<feature type="binding site" evidence="4">
    <location>
        <position position="59"/>
    </location>
    <ligand>
        <name>Fe cation</name>
        <dbReference type="ChEBI" id="CHEBI:24875"/>
        <label>1</label>
    </ligand>
</feature>
<dbReference type="InterPro" id="IPR002063">
    <property type="entry name" value="Haemerythrin"/>
</dbReference>
<dbReference type="InterPro" id="IPR050669">
    <property type="entry name" value="Hemerythrin"/>
</dbReference>
<dbReference type="GO" id="GO:0005506">
    <property type="term" value="F:iron ion binding"/>
    <property type="evidence" value="ECO:0007669"/>
    <property type="project" value="InterPro"/>
</dbReference>
<evidence type="ECO:0000256" key="3">
    <source>
        <dbReference type="ARBA" id="ARBA00023004"/>
    </source>
</evidence>
<dbReference type="AlphaFoldDB" id="A0A1S6QCF3"/>
<protein>
    <submittedName>
        <fullName evidence="6">Hemerythrin</fullName>
    </submittedName>
</protein>
<feature type="binding site" evidence="4">
    <location>
        <position position="78"/>
    </location>
    <ligand>
        <name>Fe cation</name>
        <dbReference type="ChEBI" id="CHEBI:24875"/>
        <label>2</label>
    </ligand>
</feature>
<proteinExistence type="evidence at transcript level"/>
<dbReference type="EMBL" id="KY007301">
    <property type="protein sequence ID" value="AQV13599.1"/>
    <property type="molecule type" value="mRNA"/>
</dbReference>
<dbReference type="PIRSF" id="PIRSF002033">
    <property type="entry name" value="Hemerythrin"/>
    <property type="match status" value="1"/>
</dbReference>
<evidence type="ECO:0000256" key="2">
    <source>
        <dbReference type="ARBA" id="ARBA00022723"/>
    </source>
</evidence>
<organism evidence="6">
    <name type="scientific">Boccardia proboscidea</name>
    <name type="common">Shell worm</name>
    <dbReference type="NCBI Taxonomy" id="573193"/>
    <lineage>
        <taxon>Eukaryota</taxon>
        <taxon>Metazoa</taxon>
        <taxon>Spiralia</taxon>
        <taxon>Lophotrochozoa</taxon>
        <taxon>Annelida</taxon>
        <taxon>Polychaeta</taxon>
        <taxon>Sedentaria</taxon>
        <taxon>Canalipalpata</taxon>
        <taxon>Spionida</taxon>
        <taxon>Spionidae</taxon>
        <taxon>Boccardia</taxon>
    </lineage>
</organism>
<feature type="binding site" evidence="4">
    <location>
        <position position="74"/>
    </location>
    <ligand>
        <name>Fe cation</name>
        <dbReference type="ChEBI" id="CHEBI:24875"/>
        <label>2</label>
    </ligand>
</feature>
<dbReference type="InterPro" id="IPR035938">
    <property type="entry name" value="Hemerythrin-like_sf"/>
</dbReference>
<feature type="binding site" evidence="4">
    <location>
        <position position="26"/>
    </location>
    <ligand>
        <name>Fe cation</name>
        <dbReference type="ChEBI" id="CHEBI:24875"/>
        <label>1</label>
    </ligand>
</feature>
<dbReference type="PANTHER" id="PTHR37164:SF1">
    <property type="entry name" value="BACTERIOHEMERYTHRIN"/>
    <property type="match status" value="1"/>
</dbReference>
<dbReference type="Pfam" id="PF01814">
    <property type="entry name" value="Hemerythrin"/>
    <property type="match status" value="1"/>
</dbReference>
<feature type="binding site" evidence="4">
    <location>
        <position position="59"/>
    </location>
    <ligand>
        <name>Fe cation</name>
        <dbReference type="ChEBI" id="CHEBI:24875"/>
        <label>2</label>
    </ligand>
</feature>
<dbReference type="SUPFAM" id="SSF47188">
    <property type="entry name" value="Hemerythrin-like"/>
    <property type="match status" value="1"/>
</dbReference>
<dbReference type="InterPro" id="IPR012312">
    <property type="entry name" value="Hemerythrin-like"/>
</dbReference>
<feature type="binding site" evidence="4">
    <location>
        <position position="102"/>
    </location>
    <ligand>
        <name>Fe cation</name>
        <dbReference type="ChEBI" id="CHEBI:24875"/>
        <label>2</label>
    </ligand>
</feature>
<dbReference type="PANTHER" id="PTHR37164">
    <property type="entry name" value="BACTERIOHEMERYTHRIN"/>
    <property type="match status" value="1"/>
</dbReference>
<sequence length="114" mass="13671">MGFPIPEPYCWDTSFRTFYNTIDDEHKTLFNGIFLLAHEDTADHLNELRRCTGKHFLNEQHLMEKSQYAGFAEHKKAHDDFIHRLDTWNGDIQYAKEWLGNHLKTIDFKHKHRV</sequence>
<name>A0A1S6QCF3_BOCPR</name>